<dbReference type="RefSeq" id="WP_141291246.1">
    <property type="nucleotide sequence ID" value="NZ_BAAAEW010000042.1"/>
</dbReference>
<dbReference type="PANTHER" id="PTHR42928:SF5">
    <property type="entry name" value="BLR1237 PROTEIN"/>
    <property type="match status" value="1"/>
</dbReference>
<evidence type="ECO:0000313" key="4">
    <source>
        <dbReference type="Proteomes" id="UP001500279"/>
    </source>
</evidence>
<comment type="similarity">
    <text evidence="1">Belongs to the UPF0065 (bug) family.</text>
</comment>
<dbReference type="EMBL" id="BAAAEW010000042">
    <property type="protein sequence ID" value="GAA0764743.1"/>
    <property type="molecule type" value="Genomic_DNA"/>
</dbReference>
<organism evidence="3 4">
    <name type="scientific">Ideonella azotifigens</name>
    <dbReference type="NCBI Taxonomy" id="513160"/>
    <lineage>
        <taxon>Bacteria</taxon>
        <taxon>Pseudomonadati</taxon>
        <taxon>Pseudomonadota</taxon>
        <taxon>Betaproteobacteria</taxon>
        <taxon>Burkholderiales</taxon>
        <taxon>Sphaerotilaceae</taxon>
        <taxon>Ideonella</taxon>
    </lineage>
</organism>
<dbReference type="PROSITE" id="PS51318">
    <property type="entry name" value="TAT"/>
    <property type="match status" value="1"/>
</dbReference>
<accession>A0ABN1KEZ2</accession>
<dbReference type="Pfam" id="PF03401">
    <property type="entry name" value="TctC"/>
    <property type="match status" value="1"/>
</dbReference>
<comment type="caution">
    <text evidence="3">The sequence shown here is derived from an EMBL/GenBank/DDBJ whole genome shotgun (WGS) entry which is preliminary data.</text>
</comment>
<dbReference type="Gene3D" id="3.40.190.150">
    <property type="entry name" value="Bordetella uptake gene, domain 1"/>
    <property type="match status" value="1"/>
</dbReference>
<dbReference type="Gene3D" id="3.40.190.10">
    <property type="entry name" value="Periplasmic binding protein-like II"/>
    <property type="match status" value="1"/>
</dbReference>
<reference evidence="3 4" key="1">
    <citation type="journal article" date="2019" name="Int. J. Syst. Evol. Microbiol.">
        <title>The Global Catalogue of Microorganisms (GCM) 10K type strain sequencing project: providing services to taxonomists for standard genome sequencing and annotation.</title>
        <authorList>
            <consortium name="The Broad Institute Genomics Platform"/>
            <consortium name="The Broad Institute Genome Sequencing Center for Infectious Disease"/>
            <person name="Wu L."/>
            <person name="Ma J."/>
        </authorList>
    </citation>
    <scope>NUCLEOTIDE SEQUENCE [LARGE SCALE GENOMIC DNA]</scope>
    <source>
        <strain evidence="3 4">JCM 15503</strain>
    </source>
</reference>
<dbReference type="CDD" id="cd13578">
    <property type="entry name" value="PBP2_Bug27"/>
    <property type="match status" value="1"/>
</dbReference>
<dbReference type="PIRSF" id="PIRSF017082">
    <property type="entry name" value="YflP"/>
    <property type="match status" value="1"/>
</dbReference>
<feature type="signal peptide" evidence="2">
    <location>
        <begin position="1"/>
        <end position="38"/>
    </location>
</feature>
<dbReference type="PANTHER" id="PTHR42928">
    <property type="entry name" value="TRICARBOXYLATE-BINDING PROTEIN"/>
    <property type="match status" value="1"/>
</dbReference>
<name>A0ABN1KEZ2_9BURK</name>
<feature type="chain" id="PRO_5047473755" evidence="2">
    <location>
        <begin position="39"/>
        <end position="337"/>
    </location>
</feature>
<dbReference type="InterPro" id="IPR006311">
    <property type="entry name" value="TAT_signal"/>
</dbReference>
<gene>
    <name evidence="3" type="ORF">GCM10009107_51230</name>
</gene>
<dbReference type="InterPro" id="IPR042100">
    <property type="entry name" value="Bug_dom1"/>
</dbReference>
<evidence type="ECO:0000313" key="3">
    <source>
        <dbReference type="EMBL" id="GAA0764743.1"/>
    </source>
</evidence>
<keyword evidence="2" id="KW-0732">Signal</keyword>
<proteinExistence type="inferred from homology"/>
<dbReference type="SUPFAM" id="SSF53850">
    <property type="entry name" value="Periplasmic binding protein-like II"/>
    <property type="match status" value="1"/>
</dbReference>
<protein>
    <submittedName>
        <fullName evidence="3">Tripartite tricarboxylate transporter substrate binding protein</fullName>
    </submittedName>
</protein>
<dbReference type="Proteomes" id="UP001500279">
    <property type="component" value="Unassembled WGS sequence"/>
</dbReference>
<sequence>MTRSVRIDNRLSRRQLLAATGLGALALGTLLAPQHAAAADAAWPSKPIRLIVPYPPGGSSDIIARAISVQLGTALKQTVIVDNRPGASGNMGADFVAKANDGHTLLLCDVGALAIAPSVYTKLGFDPSKDLRGVTMLAYSPHMLVVHPSVPANNLQELVALSKTKELNFAVTALGSAPHLAAVAVQQATGAKWTYIPYKGGSQSVADTIAGQTDLTMNGMLATLPHVQSGKLKVLALSKGTRMPLLANVPTLAEQGMKGFESGTWQGVLMPVGTPPAVIAKVNAVLTGIIRSPEVRERLVSQGAEVRTMSPTEFSSFFETERKRWAEVVVKGNVKLD</sequence>
<evidence type="ECO:0000256" key="2">
    <source>
        <dbReference type="SAM" id="SignalP"/>
    </source>
</evidence>
<keyword evidence="4" id="KW-1185">Reference proteome</keyword>
<evidence type="ECO:0000256" key="1">
    <source>
        <dbReference type="ARBA" id="ARBA00006987"/>
    </source>
</evidence>
<dbReference type="InterPro" id="IPR005064">
    <property type="entry name" value="BUG"/>
</dbReference>